<dbReference type="InterPro" id="IPR043519">
    <property type="entry name" value="NT_sf"/>
</dbReference>
<dbReference type="SUPFAM" id="SSF81301">
    <property type="entry name" value="Nucleotidyltransferase"/>
    <property type="match status" value="1"/>
</dbReference>
<evidence type="ECO:0000313" key="3">
    <source>
        <dbReference type="Proteomes" id="UP000011135"/>
    </source>
</evidence>
<accession>L8JSP7</accession>
<name>L8JSP7_9BACT</name>
<gene>
    <name evidence="2" type="ORF">C900_03022</name>
</gene>
<dbReference type="InterPro" id="IPR002934">
    <property type="entry name" value="Polymerase_NTP_transf_dom"/>
</dbReference>
<dbReference type="Pfam" id="PF01909">
    <property type="entry name" value="NTP_transf_2"/>
    <property type="match status" value="1"/>
</dbReference>
<dbReference type="EMBL" id="AMZN01000044">
    <property type="protein sequence ID" value="ELR71218.1"/>
    <property type="molecule type" value="Genomic_DNA"/>
</dbReference>
<evidence type="ECO:0000313" key="2">
    <source>
        <dbReference type="EMBL" id="ELR71218.1"/>
    </source>
</evidence>
<dbReference type="GO" id="GO:0016779">
    <property type="term" value="F:nucleotidyltransferase activity"/>
    <property type="evidence" value="ECO:0007669"/>
    <property type="project" value="InterPro"/>
</dbReference>
<dbReference type="STRING" id="1237149.C900_03022"/>
<dbReference type="Gene3D" id="3.30.460.10">
    <property type="entry name" value="Beta Polymerase, domain 2"/>
    <property type="match status" value="1"/>
</dbReference>
<dbReference type="AlphaFoldDB" id="L8JSP7"/>
<evidence type="ECO:0000259" key="1">
    <source>
        <dbReference type="Pfam" id="PF01909"/>
    </source>
</evidence>
<dbReference type="Proteomes" id="UP000011135">
    <property type="component" value="Unassembled WGS sequence"/>
</dbReference>
<keyword evidence="3" id="KW-1185">Reference proteome</keyword>
<dbReference type="RefSeq" id="WP_009580359.1">
    <property type="nucleotide sequence ID" value="NZ_AMZN01000044.1"/>
</dbReference>
<sequence>MLNTVEEQTIPKNATLAVGVIKTLLYFDIFNYPLTKEELLFFNPSKYMSSSADTELILSHLLSQKLIYKFGQFYAVQNEPAHIARRLAGNNLAVQKLKTARKFSRFISWFPYVRAVMLSGSISKGYMDKSSDIDFFIVTAPGRLWITRTLLVLFKRIFLLNSHKNFCVNYFIDYNNLEIEEKNLFTAIESITLIPTYGEKLYWDFWTANAWALQYFPNSAPRDTETIKSGTSLIKKIGERLLNNGLGNRLDQYFMDLTLKRWKSLFATEYSKKDFEVAFKTKKYASKNHPRFYQKKILDAYQDKIVQFEKNFNVTLNTTAG</sequence>
<reference evidence="2 3" key="1">
    <citation type="submission" date="2012-12" db="EMBL/GenBank/DDBJ databases">
        <title>Genome assembly of Fulvivirga imtechensis AK7.</title>
        <authorList>
            <person name="Nupur N."/>
            <person name="Khatri I."/>
            <person name="Kumar R."/>
            <person name="Subramanian S."/>
            <person name="Pinnaka A."/>
        </authorList>
    </citation>
    <scope>NUCLEOTIDE SEQUENCE [LARGE SCALE GENOMIC DNA]</scope>
    <source>
        <strain evidence="2 3">AK7</strain>
    </source>
</reference>
<dbReference type="eggNOG" id="COG1708">
    <property type="taxonomic scope" value="Bacteria"/>
</dbReference>
<feature type="domain" description="Polymerase nucleotidyl transferase" evidence="1">
    <location>
        <begin position="101"/>
        <end position="169"/>
    </location>
</feature>
<proteinExistence type="predicted"/>
<organism evidence="2 3">
    <name type="scientific">Fulvivirga imtechensis AK7</name>
    <dbReference type="NCBI Taxonomy" id="1237149"/>
    <lineage>
        <taxon>Bacteria</taxon>
        <taxon>Pseudomonadati</taxon>
        <taxon>Bacteroidota</taxon>
        <taxon>Cytophagia</taxon>
        <taxon>Cytophagales</taxon>
        <taxon>Fulvivirgaceae</taxon>
        <taxon>Fulvivirga</taxon>
    </lineage>
</organism>
<protein>
    <recommendedName>
        <fullName evidence="1">Polymerase nucleotidyl transferase domain-containing protein</fullName>
    </recommendedName>
</protein>
<dbReference type="OrthoDB" id="645383at2"/>
<comment type="caution">
    <text evidence="2">The sequence shown here is derived from an EMBL/GenBank/DDBJ whole genome shotgun (WGS) entry which is preliminary data.</text>
</comment>